<dbReference type="RefSeq" id="XP_003674657.1">
    <property type="nucleotide sequence ID" value="XM_003674609.1"/>
</dbReference>
<evidence type="ECO:0000256" key="8">
    <source>
        <dbReference type="ARBA" id="ARBA00023128"/>
    </source>
</evidence>
<dbReference type="OrthoDB" id="9984778at2759"/>
<evidence type="ECO:0000256" key="7">
    <source>
        <dbReference type="ARBA" id="ARBA00023054"/>
    </source>
</evidence>
<dbReference type="GO" id="GO:0048312">
    <property type="term" value="P:intracellular distribution of mitochondria"/>
    <property type="evidence" value="ECO:0007669"/>
    <property type="project" value="EnsemblFungi"/>
</dbReference>
<comment type="subcellular location">
    <subcellularLocation>
        <location evidence="1">Mitochondrion outer membrane</location>
        <topology evidence="1">Multi-pass membrane protein</topology>
    </subcellularLocation>
</comment>
<keyword evidence="7" id="KW-0175">Coiled coil</keyword>
<dbReference type="EMBL" id="HE576753">
    <property type="protein sequence ID" value="CCC68283.1"/>
    <property type="molecule type" value="Genomic_DNA"/>
</dbReference>
<protein>
    <recommendedName>
        <fullName evidence="13">Dynamin-type G domain-containing protein</fullName>
    </recommendedName>
</protein>
<dbReference type="PROSITE" id="PS51718">
    <property type="entry name" value="G_DYNAMIN_2"/>
    <property type="match status" value="1"/>
</dbReference>
<dbReference type="InterPro" id="IPR030381">
    <property type="entry name" value="G_DYNAMIN_dom"/>
</dbReference>
<evidence type="ECO:0000256" key="4">
    <source>
        <dbReference type="ARBA" id="ARBA00022787"/>
    </source>
</evidence>
<accession>G0VBF7</accession>
<sequence length="881" mass="100354">MSAPYKLKYLKSADELNQRETDHNIYRRKVYQTVGQVKDTIQSDMSREQQTPLDPKKKVETPNQEDTDDSATLAPSTITYSRNNGSFTVDDGSTVHNGVEPHIDPAPLRSNGASPMGAQDKILSSQLSQWNYNHNRIMLNRGILHVIDILHEMELENRQRPMHVLQDNENQLHVLTLQVKVDGNYGGSNFDLDKEAMAKLFKSQIMKSLAHLKSLKKRVDDVSSKVFITGDVNTGKSSFCNSLLKRRLLPEDQLPCTNVFCEILEARENSNREEVHAILLKKAHSVKDANSIYNIKDISSYEIHKLEELNELVQESEKYALLKIYIKDDQRPPEQSLLRNGTVDISLIDSPGLNMDSIQTSEVMARQEEIDLVIFIVNAENQLTLSAKEFITLASREKKLMFFVVKKFDKIKDKKRCKELILKQIKDLSPESYKSSSEFVHFISNDAGDDDEPNNDSDPYADDGPDPDFDNLENSLRNFVLKRRSLSKLLPAKTYLCKLLSDVQKISENNMNIYQKEGKEIKDDLKLLEPELKEIKTRCDSVTATVDKIVETTLSCTYDYTVEKISNSLTLSTDYYPKYEGLSRIYEYIISTEHFMKSQIIESLRLSEEFAKNKTEGAVKEINDFGKTEMGDDFMSNRVFNKDLMFSRKLHSTVRELSVPLGVSDLFAPSWEGFFSYLSWGIFSPVSIKSKDISAIENADQNALMKAFGLKDYPLTRYIYQPSLLFTSKLPTLALYSFGGARLAGTVIINGLSTFSWKSLGQLSGSLAILCSLLGAAYFINDLPRALPQNLSLKYIAKLNELNYIRNNADRIAKEVRNVLNIPTREILRSCGLVMDKKQTTKREMEKKYEDNNISLNFFRQLSDRAASQRTIIEGINVYVD</sequence>
<dbReference type="PANTHER" id="PTHR10465">
    <property type="entry name" value="TRANSMEMBRANE GTPASE FZO1"/>
    <property type="match status" value="1"/>
</dbReference>
<dbReference type="GeneID" id="96901843"/>
<evidence type="ECO:0000256" key="9">
    <source>
        <dbReference type="ARBA" id="ARBA00023134"/>
    </source>
</evidence>
<feature type="domain" description="Dynamin-type G" evidence="13">
    <location>
        <begin position="220"/>
        <end position="491"/>
    </location>
</feature>
<evidence type="ECO:0000256" key="12">
    <source>
        <dbReference type="SAM" id="MobiDB-lite"/>
    </source>
</evidence>
<evidence type="ECO:0000313" key="14">
    <source>
        <dbReference type="EMBL" id="CCC68283.1"/>
    </source>
</evidence>
<dbReference type="Proteomes" id="UP000001640">
    <property type="component" value="Chromosome 2"/>
</dbReference>
<dbReference type="eggNOG" id="KOG0448">
    <property type="taxonomic scope" value="Eukaryota"/>
</dbReference>
<dbReference type="OMA" id="TNKERCK"/>
<evidence type="ECO:0000256" key="1">
    <source>
        <dbReference type="ARBA" id="ARBA00004374"/>
    </source>
</evidence>
<dbReference type="GO" id="GO:0160190">
    <property type="term" value="F:peroxisome-mitochondrion membrane tether activity"/>
    <property type="evidence" value="ECO:0007669"/>
    <property type="project" value="EnsemblFungi"/>
</dbReference>
<dbReference type="GO" id="GO:0005525">
    <property type="term" value="F:GTP binding"/>
    <property type="evidence" value="ECO:0007669"/>
    <property type="project" value="UniProtKB-KW"/>
</dbReference>
<dbReference type="GO" id="GO:0005741">
    <property type="term" value="C:mitochondrial outer membrane"/>
    <property type="evidence" value="ECO:0007669"/>
    <property type="project" value="UniProtKB-SubCell"/>
</dbReference>
<proteinExistence type="predicted"/>
<gene>
    <name evidence="14" type="primary">NCAS0B01990</name>
    <name evidence="14" type="ordered locus">NCAS_0B01990</name>
</gene>
<dbReference type="InterPro" id="IPR045063">
    <property type="entry name" value="Dynamin_N"/>
</dbReference>
<feature type="region of interest" description="Disordered" evidence="12">
    <location>
        <begin position="444"/>
        <end position="467"/>
    </location>
</feature>
<dbReference type="InParanoid" id="G0VBF7"/>
<keyword evidence="2" id="KW-0812">Transmembrane</keyword>
<dbReference type="GO" id="GO:1990626">
    <property type="term" value="P:mitochondrial outer membrane fusion"/>
    <property type="evidence" value="ECO:0007669"/>
    <property type="project" value="EnsemblFungi"/>
</dbReference>
<evidence type="ECO:0000259" key="13">
    <source>
        <dbReference type="PROSITE" id="PS51718"/>
    </source>
</evidence>
<dbReference type="STRING" id="1064592.G0VBF7"/>
<reference evidence="14 15" key="1">
    <citation type="journal article" date="2011" name="Proc. Natl. Acad. Sci. U.S.A.">
        <title>Evolutionary erosion of yeast sex chromosomes by mating-type switching accidents.</title>
        <authorList>
            <person name="Gordon J.L."/>
            <person name="Armisen D."/>
            <person name="Proux-Wera E."/>
            <person name="Oheigeartaigh S.S."/>
            <person name="Byrne K.P."/>
            <person name="Wolfe K.H."/>
        </authorList>
    </citation>
    <scope>NUCLEOTIDE SEQUENCE [LARGE SCALE GENOMIC DNA]</scope>
    <source>
        <strain evidence="15">ATCC 76901 / BCRC 22586 / CBS 4309 / NBRC 1992 / NRRL Y-12630</strain>
    </source>
</reference>
<feature type="compositionally biased region" description="Polar residues" evidence="12">
    <location>
        <begin position="40"/>
        <end position="52"/>
    </location>
</feature>
<name>G0VBF7_NAUCA</name>
<keyword evidence="4" id="KW-1000">Mitochondrion outer membrane</keyword>
<evidence type="ECO:0000256" key="11">
    <source>
        <dbReference type="ARBA" id="ARBA00048548"/>
    </source>
</evidence>
<dbReference type="SUPFAM" id="SSF52540">
    <property type="entry name" value="P-loop containing nucleoside triphosphate hydrolases"/>
    <property type="match status" value="1"/>
</dbReference>
<organism evidence="14 15">
    <name type="scientific">Naumovozyma castellii</name>
    <name type="common">Yeast</name>
    <name type="synonym">Saccharomyces castellii</name>
    <dbReference type="NCBI Taxonomy" id="27288"/>
    <lineage>
        <taxon>Eukaryota</taxon>
        <taxon>Fungi</taxon>
        <taxon>Dikarya</taxon>
        <taxon>Ascomycota</taxon>
        <taxon>Saccharomycotina</taxon>
        <taxon>Saccharomycetes</taxon>
        <taxon>Saccharomycetales</taxon>
        <taxon>Saccharomycetaceae</taxon>
        <taxon>Naumovozyma</taxon>
    </lineage>
</organism>
<keyword evidence="9" id="KW-0342">GTP-binding</keyword>
<dbReference type="FunFam" id="3.40.50.300:FF:000638">
    <property type="entry name" value="Transmembrane GTPase Fzo1, putative"/>
    <property type="match status" value="1"/>
</dbReference>
<dbReference type="HOGENOM" id="CLU_011752_0_0_1"/>
<dbReference type="PANTHER" id="PTHR10465:SF0">
    <property type="entry name" value="SARCALUMENIN"/>
    <property type="match status" value="1"/>
</dbReference>
<keyword evidence="5" id="KW-0378">Hydrolase</keyword>
<dbReference type="GO" id="GO:0160189">
    <property type="term" value="C:peroxisomal-mitochondrial contact site"/>
    <property type="evidence" value="ECO:0007669"/>
    <property type="project" value="EnsemblFungi"/>
</dbReference>
<keyword evidence="15" id="KW-1185">Reference proteome</keyword>
<dbReference type="KEGG" id="ncs:NCAS_0B01990"/>
<evidence type="ECO:0000313" key="15">
    <source>
        <dbReference type="Proteomes" id="UP000001640"/>
    </source>
</evidence>
<dbReference type="GO" id="GO:1990627">
    <property type="term" value="P:mitochondrial inner membrane fusion"/>
    <property type="evidence" value="ECO:0007669"/>
    <property type="project" value="EnsemblFungi"/>
</dbReference>
<dbReference type="AlphaFoldDB" id="G0VBF7"/>
<evidence type="ECO:0000256" key="10">
    <source>
        <dbReference type="ARBA" id="ARBA00023136"/>
    </source>
</evidence>
<dbReference type="InterPro" id="IPR027417">
    <property type="entry name" value="P-loop_NTPase"/>
</dbReference>
<evidence type="ECO:0000256" key="3">
    <source>
        <dbReference type="ARBA" id="ARBA00022741"/>
    </source>
</evidence>
<evidence type="ECO:0000256" key="5">
    <source>
        <dbReference type="ARBA" id="ARBA00022801"/>
    </source>
</evidence>
<dbReference type="InterPro" id="IPR027094">
    <property type="entry name" value="Mitofusin_fam"/>
</dbReference>
<evidence type="ECO:0000256" key="6">
    <source>
        <dbReference type="ARBA" id="ARBA00022989"/>
    </source>
</evidence>
<dbReference type="Gene3D" id="3.40.50.300">
    <property type="entry name" value="P-loop containing nucleotide triphosphate hydrolases"/>
    <property type="match status" value="1"/>
</dbReference>
<dbReference type="GO" id="GO:0003924">
    <property type="term" value="F:GTPase activity"/>
    <property type="evidence" value="ECO:0007669"/>
    <property type="project" value="EnsemblFungi"/>
</dbReference>
<keyword evidence="8" id="KW-0496">Mitochondrion</keyword>
<keyword evidence="3" id="KW-0547">Nucleotide-binding</keyword>
<feature type="region of interest" description="Disordered" evidence="12">
    <location>
        <begin position="40"/>
        <end position="76"/>
    </location>
</feature>
<keyword evidence="10" id="KW-0472">Membrane</keyword>
<evidence type="ECO:0000256" key="2">
    <source>
        <dbReference type="ARBA" id="ARBA00022692"/>
    </source>
</evidence>
<dbReference type="FunCoup" id="G0VBF7">
    <property type="interactions" value="120"/>
</dbReference>
<reference key="2">
    <citation type="submission" date="2011-08" db="EMBL/GenBank/DDBJ databases">
        <title>Genome sequence of Naumovozyma castellii.</title>
        <authorList>
            <person name="Gordon J.L."/>
            <person name="Armisen D."/>
            <person name="Proux-Wera E."/>
            <person name="OhEigeartaigh S.S."/>
            <person name="Byrne K.P."/>
            <person name="Wolfe K.H."/>
        </authorList>
    </citation>
    <scope>NUCLEOTIDE SEQUENCE</scope>
    <source>
        <strain>Type strain:CBS 4309</strain>
    </source>
</reference>
<comment type="catalytic activity">
    <reaction evidence="11">
        <text>GTP + H2O = GDP + phosphate + H(+)</text>
        <dbReference type="Rhea" id="RHEA:19669"/>
        <dbReference type="ChEBI" id="CHEBI:15377"/>
        <dbReference type="ChEBI" id="CHEBI:15378"/>
        <dbReference type="ChEBI" id="CHEBI:37565"/>
        <dbReference type="ChEBI" id="CHEBI:43474"/>
        <dbReference type="ChEBI" id="CHEBI:58189"/>
    </reaction>
</comment>
<dbReference type="GO" id="GO:0005777">
    <property type="term" value="C:peroxisome"/>
    <property type="evidence" value="ECO:0007669"/>
    <property type="project" value="EnsemblFungi"/>
</dbReference>
<keyword evidence="6" id="KW-1133">Transmembrane helix</keyword>
<feature type="compositionally biased region" description="Acidic residues" evidence="12">
    <location>
        <begin position="447"/>
        <end position="467"/>
    </location>
</feature>
<dbReference type="Pfam" id="PF00350">
    <property type="entry name" value="Dynamin_N"/>
    <property type="match status" value="1"/>
</dbReference>